<evidence type="ECO:0000313" key="9">
    <source>
        <dbReference type="EMBL" id="KAF6205691.1"/>
    </source>
</evidence>
<evidence type="ECO:0000256" key="4">
    <source>
        <dbReference type="ARBA" id="ARBA00022840"/>
    </source>
</evidence>
<dbReference type="InterPro" id="IPR013525">
    <property type="entry name" value="ABC2_TM"/>
</dbReference>
<dbReference type="GO" id="GO:0016020">
    <property type="term" value="C:membrane"/>
    <property type="evidence" value="ECO:0007669"/>
    <property type="project" value="UniProtKB-SubCell"/>
</dbReference>
<dbReference type="InterPro" id="IPR003593">
    <property type="entry name" value="AAA+_ATPase"/>
</dbReference>
<dbReference type="AlphaFoldDB" id="A0A8S9XBM0"/>
<name>A0A8S9XBM0_APOLU</name>
<feature type="transmembrane region" description="Helical" evidence="7">
    <location>
        <begin position="491"/>
        <end position="513"/>
    </location>
</feature>
<evidence type="ECO:0000256" key="2">
    <source>
        <dbReference type="ARBA" id="ARBA00022692"/>
    </source>
</evidence>
<keyword evidence="2 7" id="KW-0812">Transmembrane</keyword>
<dbReference type="Pfam" id="PF00005">
    <property type="entry name" value="ABC_tran"/>
    <property type="match status" value="1"/>
</dbReference>
<evidence type="ECO:0000256" key="1">
    <source>
        <dbReference type="ARBA" id="ARBA00004141"/>
    </source>
</evidence>
<organism evidence="9 10">
    <name type="scientific">Apolygus lucorum</name>
    <name type="common">Small green plant bug</name>
    <name type="synonym">Lygocoris lucorum</name>
    <dbReference type="NCBI Taxonomy" id="248454"/>
    <lineage>
        <taxon>Eukaryota</taxon>
        <taxon>Metazoa</taxon>
        <taxon>Ecdysozoa</taxon>
        <taxon>Arthropoda</taxon>
        <taxon>Hexapoda</taxon>
        <taxon>Insecta</taxon>
        <taxon>Pterygota</taxon>
        <taxon>Neoptera</taxon>
        <taxon>Paraneoptera</taxon>
        <taxon>Hemiptera</taxon>
        <taxon>Heteroptera</taxon>
        <taxon>Panheteroptera</taxon>
        <taxon>Cimicomorpha</taxon>
        <taxon>Miridae</taxon>
        <taxon>Mirini</taxon>
        <taxon>Apolygus</taxon>
    </lineage>
</organism>
<dbReference type="PROSITE" id="PS00211">
    <property type="entry name" value="ABC_TRANSPORTER_1"/>
    <property type="match status" value="1"/>
</dbReference>
<accession>A0A8S9XBM0</accession>
<dbReference type="PANTHER" id="PTHR43038">
    <property type="entry name" value="ATP-BINDING CASSETTE, SUB-FAMILY H, MEMBER 1"/>
    <property type="match status" value="1"/>
</dbReference>
<dbReference type="Gene3D" id="3.40.50.300">
    <property type="entry name" value="P-loop containing nucleotide triphosphate hydrolases"/>
    <property type="match status" value="1"/>
</dbReference>
<reference evidence="9" key="1">
    <citation type="journal article" date="2021" name="Mol. Ecol. Resour.">
        <title>Apolygus lucorum genome provides insights into omnivorousness and mesophyll feeding.</title>
        <authorList>
            <person name="Liu Y."/>
            <person name="Liu H."/>
            <person name="Wang H."/>
            <person name="Huang T."/>
            <person name="Liu B."/>
            <person name="Yang B."/>
            <person name="Yin L."/>
            <person name="Li B."/>
            <person name="Zhang Y."/>
            <person name="Zhang S."/>
            <person name="Jiang F."/>
            <person name="Zhang X."/>
            <person name="Ren Y."/>
            <person name="Wang B."/>
            <person name="Wang S."/>
            <person name="Lu Y."/>
            <person name="Wu K."/>
            <person name="Fan W."/>
            <person name="Wang G."/>
        </authorList>
    </citation>
    <scope>NUCLEOTIDE SEQUENCE</scope>
    <source>
        <strain evidence="9">12Hb</strain>
    </source>
</reference>
<keyword evidence="10" id="KW-1185">Reference proteome</keyword>
<dbReference type="InterPro" id="IPR027417">
    <property type="entry name" value="P-loop_NTPase"/>
</dbReference>
<dbReference type="GO" id="GO:0140359">
    <property type="term" value="F:ABC-type transporter activity"/>
    <property type="evidence" value="ECO:0007669"/>
    <property type="project" value="InterPro"/>
</dbReference>
<dbReference type="EMBL" id="WIXP02000009">
    <property type="protein sequence ID" value="KAF6205691.1"/>
    <property type="molecule type" value="Genomic_DNA"/>
</dbReference>
<dbReference type="SMART" id="SM00382">
    <property type="entry name" value="AAA"/>
    <property type="match status" value="1"/>
</dbReference>
<evidence type="ECO:0000256" key="5">
    <source>
        <dbReference type="ARBA" id="ARBA00022989"/>
    </source>
</evidence>
<gene>
    <name evidence="9" type="ORF">GE061_019864</name>
</gene>
<comment type="caution">
    <text evidence="9">The sequence shown here is derived from an EMBL/GenBank/DDBJ whole genome shotgun (WGS) entry which is preliminary data.</text>
</comment>
<dbReference type="GO" id="GO:0005524">
    <property type="term" value="F:ATP binding"/>
    <property type="evidence" value="ECO:0007669"/>
    <property type="project" value="UniProtKB-KW"/>
</dbReference>
<dbReference type="CDD" id="cd03230">
    <property type="entry name" value="ABC_DR_subfamily_A"/>
    <property type="match status" value="1"/>
</dbReference>
<dbReference type="PANTHER" id="PTHR43038:SF3">
    <property type="entry name" value="ABC TRANSPORTER G FAMILY MEMBER 20 ISOFORM X1"/>
    <property type="match status" value="1"/>
</dbReference>
<sequence>MVVDMDSGTTAMVQVVGGHKAYGQDAVLNNLNMTVPSGKIYGLLGPSGCGKTVLLNCILGCRPLDSGFVKLGVTKKSDVGYMPQEIGLFEEFTIKETFLFYGRMFGMDFKAVKARSKELTHVLDLPDWRSRIGGLSGGEQRRVSLAVALLHEPKLLLLDEPTVGVDPLLSRNIWEFLEQSTKGGVTVIVTTHYVEEARMAHVIGLMREGELLIEDSPENVMSSQNADTLEEAFLQLSKRHQANIGNRTKEEPKKHHDPKQSAVLQRGQLFSWDRFFAQLVKNFIWMKRNTTIIGLLLLLPAMQSFLFCLSFGHNPTNIRVAVVADELSSGANPCVDGLEYVNVEDVDNCTIPTPFSCHLLHLLERSTDAVMYSNSDDAKAAVYANSVWAYLHIPRNFSVALTELVIRGINAQESDEDLAAALEQVSIDVHMDSSNYIMNQLLRMTIVNRFADFMKDLVKSCGFPEQYGSAPVRFMDPVFGSKDPVFAHSGLPGFLCSFCFFFTLLFTSGSLMMEKLVGLLDRSLVAGMTYFEVVTAHLVIQCGLIVLQKSIMLVVFYVIFDHPFLGNTALLISLLFAIEFVGVAFGFFITEMFSSDRLVTYAVIGATLSVFVLGGIIWPMEGAHAILRETAWAFPVSPAVESYKSITLRGHGLANFIVLKGFISCFSWILILSLGTVVVFKTKRSFQVL</sequence>
<evidence type="ECO:0000256" key="3">
    <source>
        <dbReference type="ARBA" id="ARBA00022741"/>
    </source>
</evidence>
<dbReference type="Pfam" id="PF12698">
    <property type="entry name" value="ABC2_membrane_3"/>
    <property type="match status" value="1"/>
</dbReference>
<feature type="transmembrane region" description="Helical" evidence="7">
    <location>
        <begin position="534"/>
        <end position="559"/>
    </location>
</feature>
<dbReference type="Proteomes" id="UP000466442">
    <property type="component" value="Linkage Group LG9"/>
</dbReference>
<evidence type="ECO:0000256" key="6">
    <source>
        <dbReference type="ARBA" id="ARBA00023136"/>
    </source>
</evidence>
<feature type="transmembrane region" description="Helical" evidence="7">
    <location>
        <begin position="565"/>
        <end position="589"/>
    </location>
</feature>
<dbReference type="InterPro" id="IPR003439">
    <property type="entry name" value="ABC_transporter-like_ATP-bd"/>
</dbReference>
<keyword evidence="4" id="KW-0067">ATP-binding</keyword>
<evidence type="ECO:0000259" key="8">
    <source>
        <dbReference type="PROSITE" id="PS50893"/>
    </source>
</evidence>
<protein>
    <recommendedName>
        <fullName evidence="8">ABC transporter domain-containing protein</fullName>
    </recommendedName>
</protein>
<dbReference type="InterPro" id="IPR017871">
    <property type="entry name" value="ABC_transporter-like_CS"/>
</dbReference>
<proteinExistence type="predicted"/>
<dbReference type="PROSITE" id="PS50893">
    <property type="entry name" value="ABC_TRANSPORTER_2"/>
    <property type="match status" value="1"/>
</dbReference>
<evidence type="ECO:0000313" key="10">
    <source>
        <dbReference type="Proteomes" id="UP000466442"/>
    </source>
</evidence>
<keyword evidence="3" id="KW-0547">Nucleotide-binding</keyword>
<keyword evidence="6 7" id="KW-0472">Membrane</keyword>
<dbReference type="GO" id="GO:0016887">
    <property type="term" value="F:ATP hydrolysis activity"/>
    <property type="evidence" value="ECO:0007669"/>
    <property type="project" value="InterPro"/>
</dbReference>
<feature type="domain" description="ABC transporter" evidence="8">
    <location>
        <begin position="13"/>
        <end position="233"/>
    </location>
</feature>
<evidence type="ECO:0000256" key="7">
    <source>
        <dbReference type="SAM" id="Phobius"/>
    </source>
</evidence>
<dbReference type="OrthoDB" id="10255969at2759"/>
<feature type="transmembrane region" description="Helical" evidence="7">
    <location>
        <begin position="657"/>
        <end position="680"/>
    </location>
</feature>
<feature type="transmembrane region" description="Helical" evidence="7">
    <location>
        <begin position="598"/>
        <end position="618"/>
    </location>
</feature>
<comment type="subcellular location">
    <subcellularLocation>
        <location evidence="1">Membrane</location>
        <topology evidence="1">Multi-pass membrane protein</topology>
    </subcellularLocation>
</comment>
<dbReference type="SUPFAM" id="SSF52540">
    <property type="entry name" value="P-loop containing nucleoside triphosphate hydrolases"/>
    <property type="match status" value="1"/>
</dbReference>
<keyword evidence="5 7" id="KW-1133">Transmembrane helix</keyword>